<proteinExistence type="predicted"/>
<sequence length="87" mass="8720">MTLTSLAPAAKHCLTTAATNCGLVVAASSGFLGTLKFGLSSTVDPLRTKAPIPPRAAKPFSINAFGSVPSDIISLSRSYTLAAAGVA</sequence>
<evidence type="ECO:0000313" key="1">
    <source>
        <dbReference type="EMBL" id="MPN06902.1"/>
    </source>
</evidence>
<organism evidence="1">
    <name type="scientific">bioreactor metagenome</name>
    <dbReference type="NCBI Taxonomy" id="1076179"/>
    <lineage>
        <taxon>unclassified sequences</taxon>
        <taxon>metagenomes</taxon>
        <taxon>ecological metagenomes</taxon>
    </lineage>
</organism>
<reference evidence="1" key="1">
    <citation type="submission" date="2019-08" db="EMBL/GenBank/DDBJ databases">
        <authorList>
            <person name="Kucharzyk K."/>
            <person name="Murdoch R.W."/>
            <person name="Higgins S."/>
            <person name="Loffler F."/>
        </authorList>
    </citation>
    <scope>NUCLEOTIDE SEQUENCE</scope>
</reference>
<dbReference type="EMBL" id="VSSQ01052848">
    <property type="protein sequence ID" value="MPN06902.1"/>
    <property type="molecule type" value="Genomic_DNA"/>
</dbReference>
<name>A0A645F073_9ZZZZ</name>
<gene>
    <name evidence="1" type="ORF">SDC9_154159</name>
</gene>
<accession>A0A645F073</accession>
<dbReference type="AlphaFoldDB" id="A0A645F073"/>
<comment type="caution">
    <text evidence="1">The sequence shown here is derived from an EMBL/GenBank/DDBJ whole genome shotgun (WGS) entry which is preliminary data.</text>
</comment>
<protein>
    <submittedName>
        <fullName evidence="1">Uncharacterized protein</fullName>
    </submittedName>
</protein>